<gene>
    <name evidence="5" type="ORF">HNR67_003893</name>
</gene>
<dbReference type="EMBL" id="JACHMH010000001">
    <property type="protein sequence ID" value="MBB4677775.1"/>
    <property type="molecule type" value="Genomic_DNA"/>
</dbReference>
<dbReference type="GO" id="GO:0000976">
    <property type="term" value="F:transcription cis-regulatory region binding"/>
    <property type="evidence" value="ECO:0007669"/>
    <property type="project" value="TreeGrafter"/>
</dbReference>
<dbReference type="CDD" id="cd01392">
    <property type="entry name" value="HTH_LacI"/>
    <property type="match status" value="1"/>
</dbReference>
<evidence type="ECO:0000256" key="3">
    <source>
        <dbReference type="ARBA" id="ARBA00023163"/>
    </source>
</evidence>
<keyword evidence="6" id="KW-1185">Reference proteome</keyword>
<dbReference type="InterPro" id="IPR000843">
    <property type="entry name" value="HTH_LacI"/>
</dbReference>
<dbReference type="Proteomes" id="UP000533598">
    <property type="component" value="Unassembled WGS sequence"/>
</dbReference>
<proteinExistence type="predicted"/>
<dbReference type="SUPFAM" id="SSF47413">
    <property type="entry name" value="lambda repressor-like DNA-binding domains"/>
    <property type="match status" value="1"/>
</dbReference>
<evidence type="ECO:0000259" key="4">
    <source>
        <dbReference type="PROSITE" id="PS50932"/>
    </source>
</evidence>
<accession>A0A7W7CB22</accession>
<dbReference type="AlphaFoldDB" id="A0A7W7CB22"/>
<organism evidence="5 6">
    <name type="scientific">Crossiella cryophila</name>
    <dbReference type="NCBI Taxonomy" id="43355"/>
    <lineage>
        <taxon>Bacteria</taxon>
        <taxon>Bacillati</taxon>
        <taxon>Actinomycetota</taxon>
        <taxon>Actinomycetes</taxon>
        <taxon>Pseudonocardiales</taxon>
        <taxon>Pseudonocardiaceae</taxon>
        <taxon>Crossiella</taxon>
    </lineage>
</organism>
<keyword evidence="3" id="KW-0804">Transcription</keyword>
<feature type="domain" description="HTH lacI-type" evidence="4">
    <location>
        <begin position="11"/>
        <end position="65"/>
    </location>
</feature>
<dbReference type="SUPFAM" id="SSF53822">
    <property type="entry name" value="Periplasmic binding protein-like I"/>
    <property type="match status" value="1"/>
</dbReference>
<name>A0A7W7CB22_9PSEU</name>
<evidence type="ECO:0000256" key="1">
    <source>
        <dbReference type="ARBA" id="ARBA00023015"/>
    </source>
</evidence>
<reference evidence="5 6" key="1">
    <citation type="submission" date="2020-08" db="EMBL/GenBank/DDBJ databases">
        <title>Sequencing the genomes of 1000 actinobacteria strains.</title>
        <authorList>
            <person name="Klenk H.-P."/>
        </authorList>
    </citation>
    <scope>NUCLEOTIDE SEQUENCE [LARGE SCALE GENOMIC DNA]</scope>
    <source>
        <strain evidence="5 6">DSM 44230</strain>
    </source>
</reference>
<dbReference type="RefSeq" id="WP_312987626.1">
    <property type="nucleotide sequence ID" value="NZ_BAAAUI010000002.1"/>
</dbReference>
<dbReference type="Gene3D" id="1.10.260.40">
    <property type="entry name" value="lambda repressor-like DNA-binding domains"/>
    <property type="match status" value="1"/>
</dbReference>
<sequence>MRQRGITGAPATIRDVARQAQVSVATVSRALSSPNLVREETRERVLNAAAELGYQPNRAARGLITGRTGNLGIVVPDLDNPFFTGVLKAVQAAAVQADYSVFVADSDEDPVVEEKLVRTMAQQVDGLIVCSPGLSDAPLLEVAAKSSLVLLNRVLPDVPAALMNAANGIEQLVAHLAELGHERVAFLSGPDTSWSNTQRRNGLRAAAPKHGLTVTELGPYPPRYEGGVAAAEDVLGAEVTATIAYNDVMALGVLARLREEGVRVPEDMSLTGFDDLVFAGLCDPAMTTVAMPVREAGRLAVELLLAGPGEDDAPVRQEWLDTKLVVRATTAPPR</sequence>
<dbReference type="SMART" id="SM00354">
    <property type="entry name" value="HTH_LACI"/>
    <property type="match status" value="1"/>
</dbReference>
<dbReference type="InterPro" id="IPR046335">
    <property type="entry name" value="LacI/GalR-like_sensor"/>
</dbReference>
<comment type="caution">
    <text evidence="5">The sequence shown here is derived from an EMBL/GenBank/DDBJ whole genome shotgun (WGS) entry which is preliminary data.</text>
</comment>
<dbReference type="InterPro" id="IPR028082">
    <property type="entry name" value="Peripla_BP_I"/>
</dbReference>
<dbReference type="Pfam" id="PF00356">
    <property type="entry name" value="LacI"/>
    <property type="match status" value="1"/>
</dbReference>
<dbReference type="PROSITE" id="PS00356">
    <property type="entry name" value="HTH_LACI_1"/>
    <property type="match status" value="1"/>
</dbReference>
<protein>
    <submittedName>
        <fullName evidence="5">LacI family transcriptional regulator</fullName>
    </submittedName>
</protein>
<dbReference type="Pfam" id="PF13377">
    <property type="entry name" value="Peripla_BP_3"/>
    <property type="match status" value="1"/>
</dbReference>
<dbReference type="PANTHER" id="PTHR30146:SF109">
    <property type="entry name" value="HTH-TYPE TRANSCRIPTIONAL REGULATOR GALS"/>
    <property type="match status" value="1"/>
</dbReference>
<dbReference type="Gene3D" id="3.40.50.2300">
    <property type="match status" value="2"/>
</dbReference>
<keyword evidence="1" id="KW-0805">Transcription regulation</keyword>
<evidence type="ECO:0000313" key="5">
    <source>
        <dbReference type="EMBL" id="MBB4677775.1"/>
    </source>
</evidence>
<evidence type="ECO:0000256" key="2">
    <source>
        <dbReference type="ARBA" id="ARBA00023125"/>
    </source>
</evidence>
<dbReference type="InterPro" id="IPR010982">
    <property type="entry name" value="Lambda_DNA-bd_dom_sf"/>
</dbReference>
<keyword evidence="2" id="KW-0238">DNA-binding</keyword>
<dbReference type="CDD" id="cd06267">
    <property type="entry name" value="PBP1_LacI_sugar_binding-like"/>
    <property type="match status" value="1"/>
</dbReference>
<dbReference type="PROSITE" id="PS50932">
    <property type="entry name" value="HTH_LACI_2"/>
    <property type="match status" value="1"/>
</dbReference>
<evidence type="ECO:0000313" key="6">
    <source>
        <dbReference type="Proteomes" id="UP000533598"/>
    </source>
</evidence>
<dbReference type="GO" id="GO:0003700">
    <property type="term" value="F:DNA-binding transcription factor activity"/>
    <property type="evidence" value="ECO:0007669"/>
    <property type="project" value="TreeGrafter"/>
</dbReference>
<dbReference type="PANTHER" id="PTHR30146">
    <property type="entry name" value="LACI-RELATED TRANSCRIPTIONAL REPRESSOR"/>
    <property type="match status" value="1"/>
</dbReference>